<dbReference type="GO" id="GO:0046373">
    <property type="term" value="P:L-arabinose metabolic process"/>
    <property type="evidence" value="ECO:0007669"/>
    <property type="project" value="InterPro"/>
</dbReference>
<dbReference type="PANTHER" id="PTHR43576">
    <property type="entry name" value="ALPHA-L-ARABINOFURANOSIDASE C-RELATED"/>
    <property type="match status" value="1"/>
</dbReference>
<proteinExistence type="inferred from homology"/>
<evidence type="ECO:0000313" key="11">
    <source>
        <dbReference type="Proteomes" id="UP000446768"/>
    </source>
</evidence>
<keyword evidence="7" id="KW-0326">Glycosidase</keyword>
<dbReference type="AlphaFoldDB" id="A0A7X2LQN2"/>
<accession>A0A7X2LQN2</accession>
<dbReference type="Gene3D" id="3.20.20.80">
    <property type="entry name" value="Glycosidases"/>
    <property type="match status" value="1"/>
</dbReference>
<name>A0A7X2LQN2_9BURK</name>
<dbReference type="SUPFAM" id="SSF51445">
    <property type="entry name" value="(Trans)glycosidases"/>
    <property type="match status" value="1"/>
</dbReference>
<comment type="catalytic activity">
    <reaction evidence="1">
        <text>Hydrolysis of terminal non-reducing alpha-L-arabinofuranoside residues in alpha-L-arabinosides.</text>
        <dbReference type="EC" id="3.2.1.55"/>
    </reaction>
</comment>
<keyword evidence="5" id="KW-0378">Hydrolase</keyword>
<dbReference type="Gene3D" id="2.60.40.1180">
    <property type="entry name" value="Golgi alpha-mannosidase II"/>
    <property type="match status" value="1"/>
</dbReference>
<feature type="domain" description="Alpha-L-arabinofuranosidase C-terminal" evidence="9">
    <location>
        <begin position="319"/>
        <end position="509"/>
    </location>
</feature>
<dbReference type="Pfam" id="PF22848">
    <property type="entry name" value="ASD1_dom"/>
    <property type="match status" value="1"/>
</dbReference>
<dbReference type="InterPro" id="IPR010720">
    <property type="entry name" value="Alpha-L-AF_C"/>
</dbReference>
<organism evidence="10 11">
    <name type="scientific">Pseudoduganella rivuli</name>
    <dbReference type="NCBI Taxonomy" id="2666085"/>
    <lineage>
        <taxon>Bacteria</taxon>
        <taxon>Pseudomonadati</taxon>
        <taxon>Pseudomonadota</taxon>
        <taxon>Betaproteobacteria</taxon>
        <taxon>Burkholderiales</taxon>
        <taxon>Oxalobacteraceae</taxon>
        <taxon>Telluria group</taxon>
        <taxon>Pseudoduganella</taxon>
    </lineage>
</organism>
<dbReference type="GO" id="GO:0000272">
    <property type="term" value="P:polysaccharide catabolic process"/>
    <property type="evidence" value="ECO:0007669"/>
    <property type="project" value="TreeGrafter"/>
</dbReference>
<reference evidence="10 11" key="1">
    <citation type="submission" date="2019-11" db="EMBL/GenBank/DDBJ databases">
        <title>Novel species isolated from a subtropical stream in China.</title>
        <authorList>
            <person name="Lu H."/>
        </authorList>
    </citation>
    <scope>NUCLEOTIDE SEQUENCE [LARGE SCALE GENOMIC DNA]</scope>
    <source>
        <strain evidence="10 11">FT92W</strain>
    </source>
</reference>
<evidence type="ECO:0000259" key="9">
    <source>
        <dbReference type="SMART" id="SM00813"/>
    </source>
</evidence>
<evidence type="ECO:0000256" key="6">
    <source>
        <dbReference type="ARBA" id="ARBA00023277"/>
    </source>
</evidence>
<dbReference type="InterPro" id="IPR013780">
    <property type="entry name" value="Glyco_hydro_b"/>
</dbReference>
<feature type="chain" id="PRO_5031419221" description="non-reducing end alpha-L-arabinofuranosidase" evidence="8">
    <location>
        <begin position="20"/>
        <end position="516"/>
    </location>
</feature>
<comment type="caution">
    <text evidence="10">The sequence shown here is derived from an EMBL/GenBank/DDBJ whole genome shotgun (WGS) entry which is preliminary data.</text>
</comment>
<comment type="subunit">
    <text evidence="3">Homohexamer; trimer of dimers.</text>
</comment>
<gene>
    <name evidence="10" type="ORF">GJ700_01040</name>
</gene>
<dbReference type="EC" id="3.2.1.55" evidence="4"/>
<evidence type="ECO:0000256" key="7">
    <source>
        <dbReference type="ARBA" id="ARBA00023295"/>
    </source>
</evidence>
<evidence type="ECO:0000313" key="10">
    <source>
        <dbReference type="EMBL" id="MRV70306.1"/>
    </source>
</evidence>
<evidence type="ECO:0000256" key="2">
    <source>
        <dbReference type="ARBA" id="ARBA00007186"/>
    </source>
</evidence>
<dbReference type="EMBL" id="WKJJ01000001">
    <property type="protein sequence ID" value="MRV70306.1"/>
    <property type="molecule type" value="Genomic_DNA"/>
</dbReference>
<feature type="signal peptide" evidence="8">
    <location>
        <begin position="1"/>
        <end position="19"/>
    </location>
</feature>
<keyword evidence="11" id="KW-1185">Reference proteome</keyword>
<evidence type="ECO:0000256" key="1">
    <source>
        <dbReference type="ARBA" id="ARBA00001462"/>
    </source>
</evidence>
<comment type="similarity">
    <text evidence="2">Belongs to the glycosyl hydrolase 51 family.</text>
</comment>
<evidence type="ECO:0000256" key="5">
    <source>
        <dbReference type="ARBA" id="ARBA00022801"/>
    </source>
</evidence>
<protein>
    <recommendedName>
        <fullName evidence="4">non-reducing end alpha-L-arabinofuranosidase</fullName>
        <ecNumber evidence="4">3.2.1.55</ecNumber>
    </recommendedName>
</protein>
<dbReference type="GO" id="GO:0046556">
    <property type="term" value="F:alpha-L-arabinofuranosidase activity"/>
    <property type="evidence" value="ECO:0007669"/>
    <property type="project" value="UniProtKB-EC"/>
</dbReference>
<sequence>MIGRLLAMSALCAASHALAATQAATAQLHADQPGPTIPRYIYGQFSEHLGSGIYDGIWVGEKSSIPNVRGIRSDVVRALRELKVPLIRWPGGCFADDYNWRDGIGPRDKRPGRKNNWWTGKHESNQFGTHEFMDFAEQVGADAYIGVNLGSAPPRDMRDWMEYMTSDGDNALANERRRNGRDQPFKVPVVGIGNESWGCGGNMRPEYYADEYRRFQTFFHNNGQAAPAAIRVASGADREDYNWTDVVMKQAGAKLDALSLHYYTLPPADWKEGGKATRFSKEEWVAILAGALRIDDIIRRHAAIMDKYDPKKRVGLYVDEWGTWYRSDSGKFDWDLRQQNTLRDGVVAAAHFNIFHRHTDRVKQTSIAQTMNVLQAMILTDGPKMVLTPTYYAFKMYVPFQDATALPLDVSSPSYRLGATAIPSINASAAKGKDGKIYIGIANMNPDDNVQFSVNLGTLAATKVSGQVLTAQQMDQFNEFGKSPAVAAQPYRGATLANGALTLDLPAKSVVVVGLE</sequence>
<evidence type="ECO:0000256" key="4">
    <source>
        <dbReference type="ARBA" id="ARBA00012670"/>
    </source>
</evidence>
<dbReference type="SUPFAM" id="SSF51011">
    <property type="entry name" value="Glycosyl hydrolase domain"/>
    <property type="match status" value="1"/>
</dbReference>
<dbReference type="Pfam" id="PF06964">
    <property type="entry name" value="Alpha-L-AF_C"/>
    <property type="match status" value="1"/>
</dbReference>
<dbReference type="PANTHER" id="PTHR43576:SF2">
    <property type="entry name" value="INTRACELLULAR EXO-ALPHA-L-ARABINOFURANOSIDASE 2"/>
    <property type="match status" value="1"/>
</dbReference>
<evidence type="ECO:0000256" key="8">
    <source>
        <dbReference type="SAM" id="SignalP"/>
    </source>
</evidence>
<dbReference type="InterPro" id="IPR055235">
    <property type="entry name" value="ASD1_cat"/>
</dbReference>
<dbReference type="Proteomes" id="UP000446768">
    <property type="component" value="Unassembled WGS sequence"/>
</dbReference>
<keyword evidence="6" id="KW-0119">Carbohydrate metabolism</keyword>
<dbReference type="InterPro" id="IPR017853">
    <property type="entry name" value="GH"/>
</dbReference>
<keyword evidence="8" id="KW-0732">Signal</keyword>
<dbReference type="SMART" id="SM00813">
    <property type="entry name" value="Alpha-L-AF_C"/>
    <property type="match status" value="1"/>
</dbReference>
<evidence type="ECO:0000256" key="3">
    <source>
        <dbReference type="ARBA" id="ARBA00011165"/>
    </source>
</evidence>